<accession>A0A9N9LSN7</accession>
<evidence type="ECO:0000313" key="2">
    <source>
        <dbReference type="Proteomes" id="UP000701801"/>
    </source>
</evidence>
<dbReference type="AlphaFoldDB" id="A0A9N9LSN7"/>
<gene>
    <name evidence="1" type="ORF">HYALB_00008736</name>
</gene>
<reference evidence="1" key="1">
    <citation type="submission" date="2021-07" db="EMBL/GenBank/DDBJ databases">
        <authorList>
            <person name="Durling M."/>
        </authorList>
    </citation>
    <scope>NUCLEOTIDE SEQUENCE</scope>
</reference>
<dbReference type="Proteomes" id="UP000701801">
    <property type="component" value="Unassembled WGS sequence"/>
</dbReference>
<proteinExistence type="predicted"/>
<name>A0A9N9LSN7_9HELO</name>
<organism evidence="1 2">
    <name type="scientific">Hymenoscyphus albidus</name>
    <dbReference type="NCBI Taxonomy" id="595503"/>
    <lineage>
        <taxon>Eukaryota</taxon>
        <taxon>Fungi</taxon>
        <taxon>Dikarya</taxon>
        <taxon>Ascomycota</taxon>
        <taxon>Pezizomycotina</taxon>
        <taxon>Leotiomycetes</taxon>
        <taxon>Helotiales</taxon>
        <taxon>Helotiaceae</taxon>
        <taxon>Hymenoscyphus</taxon>
    </lineage>
</organism>
<sequence>MPSKRFRLVNSVAVANSVAMAGFAFKENVLMKAILPEHEDVGRNSEYFRNLAESLSYIKADAIAEKQGCPESSGLE</sequence>
<protein>
    <submittedName>
        <fullName evidence="1">Uncharacterized protein</fullName>
    </submittedName>
</protein>
<evidence type="ECO:0000313" key="1">
    <source>
        <dbReference type="EMBL" id="CAG8977709.1"/>
    </source>
</evidence>
<dbReference type="EMBL" id="CAJVRM010000230">
    <property type="protein sequence ID" value="CAG8977709.1"/>
    <property type="molecule type" value="Genomic_DNA"/>
</dbReference>
<keyword evidence="2" id="KW-1185">Reference proteome</keyword>
<comment type="caution">
    <text evidence="1">The sequence shown here is derived from an EMBL/GenBank/DDBJ whole genome shotgun (WGS) entry which is preliminary data.</text>
</comment>